<reference evidence="1" key="2">
    <citation type="submission" date="2024-05" db="EMBL/GenBank/DDBJ databases">
        <title>Rhodohalobacter halophilus gen. nov., sp. nov., a moderately halophilic member of the family Balneolaceae.</title>
        <authorList>
            <person name="Xia J."/>
        </authorList>
    </citation>
    <scope>NUCLEOTIDE SEQUENCE</scope>
    <source>
        <strain evidence="1">WB101</strain>
    </source>
</reference>
<dbReference type="EMBL" id="JAKLWS010000004">
    <property type="protein sequence ID" value="MCG2587892.1"/>
    <property type="molecule type" value="Genomic_DNA"/>
</dbReference>
<reference evidence="1" key="1">
    <citation type="submission" date="2022-01" db="EMBL/GenBank/DDBJ databases">
        <authorList>
            <person name="Wang Y."/>
        </authorList>
    </citation>
    <scope>NUCLEOTIDE SEQUENCE</scope>
    <source>
        <strain evidence="1">WB101</strain>
    </source>
</reference>
<protein>
    <submittedName>
        <fullName evidence="1">Uncharacterized protein</fullName>
    </submittedName>
</protein>
<dbReference type="RefSeq" id="WP_237852735.1">
    <property type="nucleotide sequence ID" value="NZ_JAKLWS010000004.1"/>
</dbReference>
<evidence type="ECO:0000313" key="1">
    <source>
        <dbReference type="EMBL" id="MCG2587892.1"/>
    </source>
</evidence>
<organism evidence="1 2">
    <name type="scientific">Rhodohalobacter sulfatireducens</name>
    <dbReference type="NCBI Taxonomy" id="2911366"/>
    <lineage>
        <taxon>Bacteria</taxon>
        <taxon>Pseudomonadati</taxon>
        <taxon>Balneolota</taxon>
        <taxon>Balneolia</taxon>
        <taxon>Balneolales</taxon>
        <taxon>Balneolaceae</taxon>
        <taxon>Rhodohalobacter</taxon>
    </lineage>
</organism>
<comment type="caution">
    <text evidence="1">The sequence shown here is derived from an EMBL/GenBank/DDBJ whole genome shotgun (WGS) entry which is preliminary data.</text>
</comment>
<gene>
    <name evidence="1" type="ORF">L6773_04910</name>
</gene>
<sequence>MSDSDIEKYEEMIENPTKHQMKAIRHARERACIDAMKSSSSKNPHNKGSNLAGLWNYVYEEYYQIQ</sequence>
<accession>A0ABS9KAL7</accession>
<evidence type="ECO:0000313" key="2">
    <source>
        <dbReference type="Proteomes" id="UP001165366"/>
    </source>
</evidence>
<name>A0ABS9KAL7_9BACT</name>
<proteinExistence type="predicted"/>
<dbReference type="Proteomes" id="UP001165366">
    <property type="component" value="Unassembled WGS sequence"/>
</dbReference>
<keyword evidence="2" id="KW-1185">Reference proteome</keyword>